<dbReference type="Pfam" id="PF03279">
    <property type="entry name" value="Lip_A_acyltrans"/>
    <property type="match status" value="1"/>
</dbReference>
<evidence type="ECO:0000256" key="3">
    <source>
        <dbReference type="ARBA" id="ARBA00022519"/>
    </source>
</evidence>
<proteinExistence type="predicted"/>
<dbReference type="PANTHER" id="PTHR30606:SF10">
    <property type="entry name" value="PHOSPHATIDYLINOSITOL MANNOSIDE ACYLTRANSFERASE"/>
    <property type="match status" value="1"/>
</dbReference>
<reference evidence="7" key="1">
    <citation type="submission" date="2021-01" db="EMBL/GenBank/DDBJ databases">
        <title>Modified the classification status of verrucomicrobia.</title>
        <authorList>
            <person name="Feng X."/>
        </authorList>
    </citation>
    <scope>NUCLEOTIDE SEQUENCE</scope>
    <source>
        <strain evidence="7">JCM 18052</strain>
    </source>
</reference>
<keyword evidence="4" id="KW-0808">Transferase</keyword>
<accession>A0A934R9V8</accession>
<evidence type="ECO:0000256" key="6">
    <source>
        <dbReference type="ARBA" id="ARBA00023315"/>
    </source>
</evidence>
<gene>
    <name evidence="7" type="ORF">JIN84_19550</name>
</gene>
<comment type="caution">
    <text evidence="7">The sequence shown here is derived from an EMBL/GenBank/DDBJ whole genome shotgun (WGS) entry which is preliminary data.</text>
</comment>
<dbReference type="GO" id="GO:0016746">
    <property type="term" value="F:acyltransferase activity"/>
    <property type="evidence" value="ECO:0007669"/>
    <property type="project" value="UniProtKB-KW"/>
</dbReference>
<evidence type="ECO:0000256" key="2">
    <source>
        <dbReference type="ARBA" id="ARBA00022475"/>
    </source>
</evidence>
<dbReference type="Proteomes" id="UP000600139">
    <property type="component" value="Unassembled WGS sequence"/>
</dbReference>
<comment type="subcellular location">
    <subcellularLocation>
        <location evidence="1">Cell inner membrane</location>
    </subcellularLocation>
</comment>
<organism evidence="7 8">
    <name type="scientific">Luteolibacter yonseiensis</name>
    <dbReference type="NCBI Taxonomy" id="1144680"/>
    <lineage>
        <taxon>Bacteria</taxon>
        <taxon>Pseudomonadati</taxon>
        <taxon>Verrucomicrobiota</taxon>
        <taxon>Verrucomicrobiia</taxon>
        <taxon>Verrucomicrobiales</taxon>
        <taxon>Verrucomicrobiaceae</taxon>
        <taxon>Luteolibacter</taxon>
    </lineage>
</organism>
<keyword evidence="2" id="KW-1003">Cell membrane</keyword>
<evidence type="ECO:0000313" key="7">
    <source>
        <dbReference type="EMBL" id="MBK1817825.1"/>
    </source>
</evidence>
<dbReference type="PANTHER" id="PTHR30606">
    <property type="entry name" value="LIPID A BIOSYNTHESIS LAUROYL ACYLTRANSFERASE"/>
    <property type="match status" value="1"/>
</dbReference>
<dbReference type="CDD" id="cd07984">
    <property type="entry name" value="LPLAT_LABLAT-like"/>
    <property type="match status" value="1"/>
</dbReference>
<evidence type="ECO:0000313" key="8">
    <source>
        <dbReference type="Proteomes" id="UP000600139"/>
    </source>
</evidence>
<dbReference type="GO" id="GO:0005886">
    <property type="term" value="C:plasma membrane"/>
    <property type="evidence" value="ECO:0007669"/>
    <property type="project" value="UniProtKB-SubCell"/>
</dbReference>
<sequence length="296" mass="33908">MPTRLMLHTLRVLPWFLEPVLIAFWTSVFFGVAKDQRRAVAGNLRALFPQWSGMRATAGAWQVFWNFALTYVDAQRCETGTGAVDWVVDGLASLEDLAKREEGCIILTAHMGNYDLAAPMFASRFNRTLYTVRAPEREPETQMLRETEIRRREALTPNFRTLYNQEGNLLGIELSRLLGEGNVVAVQGDRVIFDVSPMVVEVESGLTMRLPKGPLFLARATGAPCFPLFIVRDGWRRYRVIVLPEMELPPRKRGDDDEAAKVWAGTILNIVRRHWRQWYVFEPLLEKRAPHVDRPV</sequence>
<dbReference type="InterPro" id="IPR004960">
    <property type="entry name" value="LipA_acyltrans"/>
</dbReference>
<dbReference type="GO" id="GO:0009247">
    <property type="term" value="P:glycolipid biosynthetic process"/>
    <property type="evidence" value="ECO:0007669"/>
    <property type="project" value="UniProtKB-ARBA"/>
</dbReference>
<name>A0A934R9V8_9BACT</name>
<dbReference type="AlphaFoldDB" id="A0A934R9V8"/>
<evidence type="ECO:0000256" key="5">
    <source>
        <dbReference type="ARBA" id="ARBA00023136"/>
    </source>
</evidence>
<dbReference type="EMBL" id="JAENIK010000012">
    <property type="protein sequence ID" value="MBK1817825.1"/>
    <property type="molecule type" value="Genomic_DNA"/>
</dbReference>
<keyword evidence="5" id="KW-0472">Membrane</keyword>
<evidence type="ECO:0000256" key="1">
    <source>
        <dbReference type="ARBA" id="ARBA00004533"/>
    </source>
</evidence>
<protein>
    <submittedName>
        <fullName evidence="7">Lysophospholipid acyltransferase family protein</fullName>
    </submittedName>
</protein>
<keyword evidence="8" id="KW-1185">Reference proteome</keyword>
<evidence type="ECO:0000256" key="4">
    <source>
        <dbReference type="ARBA" id="ARBA00022679"/>
    </source>
</evidence>
<dbReference type="RefSeq" id="WP_200352755.1">
    <property type="nucleotide sequence ID" value="NZ_JAENIK010000012.1"/>
</dbReference>
<keyword evidence="3" id="KW-0997">Cell inner membrane</keyword>
<keyword evidence="6 7" id="KW-0012">Acyltransferase</keyword>